<geneLocation type="plasmid" evidence="2">
    <name>pfvar_27725</name>
</geneLocation>
<dbReference type="Proteomes" id="UP000241238">
    <property type="component" value="Plasmid pFvar_27725"/>
</dbReference>
<dbReference type="EMBL" id="CP028104">
    <property type="protein sequence ID" value="AVQ32653.1"/>
    <property type="molecule type" value="Genomic_DNA"/>
</dbReference>
<keyword evidence="2" id="KW-1185">Reference proteome</keyword>
<evidence type="ECO:0000313" key="2">
    <source>
        <dbReference type="Proteomes" id="UP000241238"/>
    </source>
</evidence>
<gene>
    <name evidence="1" type="ORF">C4N18_15510</name>
</gene>
<keyword evidence="1" id="KW-0614">Plasmid</keyword>
<proteinExistence type="predicted"/>
<sequence length="73" mass="8727">MELITKSKDYKKMLSNMTEKQSSDNEFRSVCTLVTDTQLLYWLQEYKPKVWEEFLIWADREVNTKNDISASEV</sequence>
<name>A0ABM6U885_FUSVA</name>
<evidence type="ECO:0000313" key="1">
    <source>
        <dbReference type="EMBL" id="AVQ32653.1"/>
    </source>
</evidence>
<reference evidence="2" key="1">
    <citation type="journal article" date="2018" name="MSphere">
        <title>Fusobacterium Genomics Using MinION and Illumina Sequencing Enables Genome Completion and Correction.</title>
        <authorList>
            <person name="Todd S.M."/>
            <person name="Settlage R.E."/>
            <person name="Lahmers K.K."/>
            <person name="Slade D.J."/>
        </authorList>
    </citation>
    <scope>NUCLEOTIDE SEQUENCE [LARGE SCALE GENOMIC DNA]</scope>
    <source>
        <strain evidence="2">ATCC 27725</strain>
    </source>
</reference>
<accession>A0ABM6U885</accession>
<organism evidence="1 2">
    <name type="scientific">Fusobacterium varium ATCC 27725</name>
    <dbReference type="NCBI Taxonomy" id="469618"/>
    <lineage>
        <taxon>Bacteria</taxon>
        <taxon>Fusobacteriati</taxon>
        <taxon>Fusobacteriota</taxon>
        <taxon>Fusobacteriia</taxon>
        <taxon>Fusobacteriales</taxon>
        <taxon>Fusobacteriaceae</taxon>
        <taxon>Fusobacterium</taxon>
    </lineage>
</organism>
<protein>
    <submittedName>
        <fullName evidence="1">Uncharacterized protein</fullName>
    </submittedName>
</protein>